<gene>
    <name evidence="2" type="ORF">EVAR_21479_1</name>
</gene>
<accession>A0A4C1ZN47</accession>
<dbReference type="AlphaFoldDB" id="A0A4C1ZN47"/>
<feature type="region of interest" description="Disordered" evidence="1">
    <location>
        <begin position="1"/>
        <end position="31"/>
    </location>
</feature>
<reference evidence="2 3" key="1">
    <citation type="journal article" date="2019" name="Commun. Biol.">
        <title>The bagworm genome reveals a unique fibroin gene that provides high tensile strength.</title>
        <authorList>
            <person name="Kono N."/>
            <person name="Nakamura H."/>
            <person name="Ohtoshi R."/>
            <person name="Tomita M."/>
            <person name="Numata K."/>
            <person name="Arakawa K."/>
        </authorList>
    </citation>
    <scope>NUCLEOTIDE SEQUENCE [LARGE SCALE GENOMIC DNA]</scope>
</reference>
<proteinExistence type="predicted"/>
<protein>
    <submittedName>
        <fullName evidence="2">Uncharacterized protein</fullName>
    </submittedName>
</protein>
<comment type="caution">
    <text evidence="2">The sequence shown here is derived from an EMBL/GenBank/DDBJ whole genome shotgun (WGS) entry which is preliminary data.</text>
</comment>
<evidence type="ECO:0000313" key="2">
    <source>
        <dbReference type="EMBL" id="GBP88732.1"/>
    </source>
</evidence>
<evidence type="ECO:0000313" key="3">
    <source>
        <dbReference type="Proteomes" id="UP000299102"/>
    </source>
</evidence>
<name>A0A4C1ZN47_EUMVA</name>
<keyword evidence="3" id="KW-1185">Reference proteome</keyword>
<sequence length="175" mass="19282">MCRFSSRAPRALSGNEGTARPAGAGARRGGAGGARRISVYICPLQMRYIKTVASSSGTYLTPALWDFRAGTFWMAGGFVSTSCKKNNLQVELLGPIYMFTQEAVLTMLIGEPQLVEQITLLPEKYYKRFNNLQPDDLKVNLEPRVRDNKCMGKIKSVTGDAGSQWDGPVLRLTRS</sequence>
<evidence type="ECO:0000256" key="1">
    <source>
        <dbReference type="SAM" id="MobiDB-lite"/>
    </source>
</evidence>
<dbReference type="Proteomes" id="UP000299102">
    <property type="component" value="Unassembled WGS sequence"/>
</dbReference>
<organism evidence="2 3">
    <name type="scientific">Eumeta variegata</name>
    <name type="common">Bagworm moth</name>
    <name type="synonym">Eumeta japonica</name>
    <dbReference type="NCBI Taxonomy" id="151549"/>
    <lineage>
        <taxon>Eukaryota</taxon>
        <taxon>Metazoa</taxon>
        <taxon>Ecdysozoa</taxon>
        <taxon>Arthropoda</taxon>
        <taxon>Hexapoda</taxon>
        <taxon>Insecta</taxon>
        <taxon>Pterygota</taxon>
        <taxon>Neoptera</taxon>
        <taxon>Endopterygota</taxon>
        <taxon>Lepidoptera</taxon>
        <taxon>Glossata</taxon>
        <taxon>Ditrysia</taxon>
        <taxon>Tineoidea</taxon>
        <taxon>Psychidae</taxon>
        <taxon>Oiketicinae</taxon>
        <taxon>Eumeta</taxon>
    </lineage>
</organism>
<dbReference type="EMBL" id="BGZK01001953">
    <property type="protein sequence ID" value="GBP88732.1"/>
    <property type="molecule type" value="Genomic_DNA"/>
</dbReference>